<dbReference type="InterPro" id="IPR013083">
    <property type="entry name" value="Znf_RING/FYVE/PHD"/>
</dbReference>
<feature type="binding site" evidence="33">
    <location>
        <begin position="420"/>
        <end position="427"/>
    </location>
    <ligand>
        <name>GTP</name>
        <dbReference type="ChEBI" id="CHEBI:37565"/>
    </ligand>
</feature>
<evidence type="ECO:0000256" key="30">
    <source>
        <dbReference type="ARBA" id="ARBA00076802"/>
    </source>
</evidence>
<dbReference type="SMART" id="SM00184">
    <property type="entry name" value="RING"/>
    <property type="match status" value="1"/>
</dbReference>
<evidence type="ECO:0000256" key="31">
    <source>
        <dbReference type="ARBA" id="ARBA00079668"/>
    </source>
</evidence>
<evidence type="ECO:0000259" key="38">
    <source>
        <dbReference type="PROSITE" id="PS50119"/>
    </source>
</evidence>
<proteinExistence type="inferred from homology"/>
<dbReference type="SMART" id="SM00178">
    <property type="entry name" value="SAR"/>
    <property type="match status" value="1"/>
</dbReference>
<dbReference type="Pfam" id="PF11802">
    <property type="entry name" value="CENP-K"/>
    <property type="match status" value="1"/>
</dbReference>
<evidence type="ECO:0000256" key="4">
    <source>
        <dbReference type="ARBA" id="ARBA00004496"/>
    </source>
</evidence>
<dbReference type="InterPro" id="IPR000315">
    <property type="entry name" value="Znf_B-box"/>
</dbReference>
<dbReference type="InterPro" id="IPR027370">
    <property type="entry name" value="Znf-RING_euk"/>
</dbReference>
<feature type="binding site" evidence="33">
    <location>
        <position position="466"/>
    </location>
    <ligand>
        <name>GTP</name>
        <dbReference type="ChEBI" id="CHEBI:37565"/>
    </ligand>
</feature>
<keyword evidence="11" id="KW-0963">Cytoplasm</keyword>
<dbReference type="PROSITE" id="PS50089">
    <property type="entry name" value="ZF_RING_2"/>
    <property type="match status" value="1"/>
</dbReference>
<dbReference type="InterPro" id="IPR006689">
    <property type="entry name" value="Small_GTPase_ARF/SAR"/>
</dbReference>
<evidence type="ECO:0000256" key="5">
    <source>
        <dbReference type="ARBA" id="ARBA00004584"/>
    </source>
</evidence>
<keyword evidence="34" id="KW-0460">Magnesium</keyword>
<dbReference type="Gene3D" id="3.40.50.300">
    <property type="entry name" value="P-loop containing nucleotide triphosphate hydrolases"/>
    <property type="match status" value="1"/>
</dbReference>
<keyword evidence="10" id="KW-0158">Chromosome</keyword>
<dbReference type="PRINTS" id="PR00328">
    <property type="entry name" value="SAR1GTPBP"/>
</dbReference>
<evidence type="ECO:0000256" key="8">
    <source>
        <dbReference type="ARBA" id="ARBA00005795"/>
    </source>
</evidence>
<dbReference type="GO" id="GO:0005525">
    <property type="term" value="F:GTP binding"/>
    <property type="evidence" value="ECO:0007669"/>
    <property type="project" value="UniProtKB-KW"/>
</dbReference>
<dbReference type="GO" id="GO:0000139">
    <property type="term" value="C:Golgi membrane"/>
    <property type="evidence" value="ECO:0007669"/>
    <property type="project" value="UniProtKB-SubCell"/>
</dbReference>
<dbReference type="GO" id="GO:0051382">
    <property type="term" value="P:kinetochore assembly"/>
    <property type="evidence" value="ECO:0007669"/>
    <property type="project" value="InterPro"/>
</dbReference>
<evidence type="ECO:0000256" key="17">
    <source>
        <dbReference type="ARBA" id="ARBA00022833"/>
    </source>
</evidence>
<protein>
    <recommendedName>
        <fullName evidence="28">E3 ubiquitin-protein ligase TRIM23</fullName>
        <ecNumber evidence="9">2.3.2.27</ecNumber>
    </recommendedName>
    <alternativeName>
        <fullName evidence="32">ADP-ribosylation factor domain-containing protein 1</fullName>
    </alternativeName>
    <alternativeName>
        <fullName evidence="31">GTP-binding protein ARD-1</fullName>
    </alternativeName>
    <alternativeName>
        <fullName evidence="29">RING-type E3 ubiquitin transferase TRIM23</fullName>
    </alternativeName>
    <alternativeName>
        <fullName evidence="30">Tripartite motif-containing protein 23</fullName>
    </alternativeName>
</protein>
<comment type="similarity">
    <text evidence="26">In the C-terminal section; belongs to the small GTPase superfamily. Arf family.</text>
</comment>
<evidence type="ECO:0000256" key="26">
    <source>
        <dbReference type="ARBA" id="ARBA00061142"/>
    </source>
</evidence>
<dbReference type="OrthoDB" id="2011769at2759"/>
<dbReference type="PROSITE" id="PS51419">
    <property type="entry name" value="RAB"/>
    <property type="match status" value="1"/>
</dbReference>
<keyword evidence="23" id="KW-0539">Nucleus</keyword>
<reference evidence="39" key="2">
    <citation type="submission" date="2025-09" db="UniProtKB">
        <authorList>
            <consortium name="Ensembl"/>
        </authorList>
    </citation>
    <scope>IDENTIFICATION</scope>
</reference>
<evidence type="ECO:0000256" key="1">
    <source>
        <dbReference type="ARBA" id="ARBA00000900"/>
    </source>
</evidence>
<evidence type="ECO:0000256" key="32">
    <source>
        <dbReference type="ARBA" id="ARBA00083908"/>
    </source>
</evidence>
<dbReference type="GO" id="GO:0061630">
    <property type="term" value="F:ubiquitin protein ligase activity"/>
    <property type="evidence" value="ECO:0007669"/>
    <property type="project" value="UniProtKB-EC"/>
</dbReference>
<evidence type="ECO:0000256" key="12">
    <source>
        <dbReference type="ARBA" id="ARBA00022679"/>
    </source>
</evidence>
<dbReference type="SMART" id="SM00175">
    <property type="entry name" value="RAB"/>
    <property type="match status" value="1"/>
</dbReference>
<dbReference type="CDD" id="cd19773">
    <property type="entry name" value="Bbox2_TRIM23_C-IX_rpt1"/>
    <property type="match status" value="1"/>
</dbReference>
<comment type="similarity">
    <text evidence="8">Belongs to the CENP-K/MCM22 family.</text>
</comment>
<evidence type="ECO:0000256" key="3">
    <source>
        <dbReference type="ARBA" id="ARBA00004394"/>
    </source>
</evidence>
<dbReference type="GO" id="GO:0005634">
    <property type="term" value="C:nucleus"/>
    <property type="evidence" value="ECO:0007669"/>
    <property type="project" value="UniProtKB-SubCell"/>
</dbReference>
<dbReference type="PROSITE" id="PS00518">
    <property type="entry name" value="ZF_RING_1"/>
    <property type="match status" value="1"/>
</dbReference>
<dbReference type="Pfam" id="PF13445">
    <property type="entry name" value="zf-RING_UBOX"/>
    <property type="match status" value="1"/>
</dbReference>
<evidence type="ECO:0000256" key="6">
    <source>
        <dbReference type="ARBA" id="ARBA00004656"/>
    </source>
</evidence>
<organism evidence="39 40">
    <name type="scientific">Leptobrachium leishanense</name>
    <name type="common">Leishan spiny toad</name>
    <dbReference type="NCBI Taxonomy" id="445787"/>
    <lineage>
        <taxon>Eukaryota</taxon>
        <taxon>Metazoa</taxon>
        <taxon>Chordata</taxon>
        <taxon>Craniata</taxon>
        <taxon>Vertebrata</taxon>
        <taxon>Euteleostomi</taxon>
        <taxon>Amphibia</taxon>
        <taxon>Batrachia</taxon>
        <taxon>Anura</taxon>
        <taxon>Pelobatoidea</taxon>
        <taxon>Megophryidae</taxon>
        <taxon>Leptobrachium</taxon>
    </lineage>
</organism>
<dbReference type="GO" id="GO:0005765">
    <property type="term" value="C:lysosomal membrane"/>
    <property type="evidence" value="ECO:0007669"/>
    <property type="project" value="UniProtKB-SubCell"/>
</dbReference>
<dbReference type="CDD" id="cd19774">
    <property type="entry name" value="Bbox2_TRIM23_C-IX_rpt2"/>
    <property type="match status" value="1"/>
</dbReference>
<dbReference type="SMART" id="SM00177">
    <property type="entry name" value="ARF"/>
    <property type="match status" value="1"/>
</dbReference>
<keyword evidence="18" id="KW-0333">Golgi apparatus</keyword>
<dbReference type="InterPro" id="IPR001841">
    <property type="entry name" value="Znf_RING"/>
</dbReference>
<dbReference type="PROSITE" id="PS51417">
    <property type="entry name" value="ARF"/>
    <property type="match status" value="1"/>
</dbReference>
<dbReference type="InterPro" id="IPR020993">
    <property type="entry name" value="Centromere_CenpK"/>
</dbReference>
<evidence type="ECO:0000256" key="21">
    <source>
        <dbReference type="ARBA" id="ARBA00023136"/>
    </source>
</evidence>
<feature type="binding site" evidence="33">
    <location>
        <begin position="522"/>
        <end position="525"/>
    </location>
    <ligand>
        <name>GTP</name>
        <dbReference type="ChEBI" id="CHEBI:37565"/>
    </ligand>
</feature>
<keyword evidence="21" id="KW-0472">Membrane</keyword>
<dbReference type="FunFam" id="3.30.160.60:FF:000440">
    <property type="entry name" value="E3 ubiquitin-protein ligase TRIM23"/>
    <property type="match status" value="1"/>
</dbReference>
<comment type="subunit">
    <text evidence="27">Homodimer. Interacts with PSCD1. Interacts with UBE2D2. Interacts with TBK1 (via N-terminal kinase domain) and p62/SQSTM1.</text>
</comment>
<dbReference type="NCBIfam" id="TIGR00231">
    <property type="entry name" value="small_GTP"/>
    <property type="match status" value="1"/>
</dbReference>
<dbReference type="Gene3D" id="3.30.160.60">
    <property type="entry name" value="Classic Zinc Finger"/>
    <property type="match status" value="1"/>
</dbReference>
<dbReference type="SUPFAM" id="SSF57850">
    <property type="entry name" value="RING/U-box"/>
    <property type="match status" value="1"/>
</dbReference>
<dbReference type="InterPro" id="IPR017907">
    <property type="entry name" value="Znf_RING_CS"/>
</dbReference>
<dbReference type="Pfam" id="PF00025">
    <property type="entry name" value="Arf"/>
    <property type="match status" value="1"/>
</dbReference>
<feature type="coiled-coil region" evidence="36">
    <location>
        <begin position="520"/>
        <end position="547"/>
    </location>
</feature>
<dbReference type="GO" id="GO:0003924">
    <property type="term" value="F:GTPase activity"/>
    <property type="evidence" value="ECO:0007669"/>
    <property type="project" value="InterPro"/>
</dbReference>
<accession>A0A8C5LYG1</accession>
<evidence type="ECO:0000256" key="11">
    <source>
        <dbReference type="ARBA" id="ARBA00022490"/>
    </source>
</evidence>
<evidence type="ECO:0000256" key="10">
    <source>
        <dbReference type="ARBA" id="ARBA00022454"/>
    </source>
</evidence>
<evidence type="ECO:0000256" key="19">
    <source>
        <dbReference type="ARBA" id="ARBA00023054"/>
    </source>
</evidence>
<keyword evidence="19 36" id="KW-0175">Coiled coil</keyword>
<feature type="domain" description="B box-type" evidence="38">
    <location>
        <begin position="131"/>
        <end position="177"/>
    </location>
</feature>
<dbReference type="GO" id="GO:0000070">
    <property type="term" value="P:mitotic sister chromatid segregation"/>
    <property type="evidence" value="ECO:0007669"/>
    <property type="project" value="TreeGrafter"/>
</dbReference>
<keyword evidence="20 33" id="KW-0342">GTP-binding</keyword>
<comment type="subcellular location">
    <subcellularLocation>
        <location evidence="5">Chromosome</location>
        <location evidence="5">Centromere</location>
    </subcellularLocation>
    <subcellularLocation>
        <location evidence="4">Cytoplasm</location>
    </subcellularLocation>
    <subcellularLocation>
        <location evidence="3">Golgi apparatus membrane</location>
    </subcellularLocation>
    <subcellularLocation>
        <location evidence="6">Lysosome membrane</location>
    </subcellularLocation>
    <subcellularLocation>
        <location evidence="2">Nucleus</location>
    </subcellularLocation>
</comment>
<reference evidence="39" key="1">
    <citation type="submission" date="2025-08" db="UniProtKB">
        <authorList>
            <consortium name="Ensembl"/>
        </authorList>
    </citation>
    <scope>IDENTIFICATION</scope>
</reference>
<keyword evidence="22" id="KW-0458">Lysosome</keyword>
<name>A0A8C5LYG1_9ANUR</name>
<feature type="binding site" evidence="34">
    <location>
        <position position="444"/>
    </location>
    <ligand>
        <name>Mg(2+)</name>
        <dbReference type="ChEBI" id="CHEBI:18420"/>
    </ligand>
</feature>
<keyword evidence="14 33" id="KW-0547">Nucleotide-binding</keyword>
<feature type="coiled-coil region" evidence="36">
    <location>
        <begin position="601"/>
        <end position="700"/>
    </location>
</feature>
<dbReference type="InterPro" id="IPR003649">
    <property type="entry name" value="Bbox_C"/>
</dbReference>
<evidence type="ECO:0000256" key="18">
    <source>
        <dbReference type="ARBA" id="ARBA00023034"/>
    </source>
</evidence>
<dbReference type="SMART" id="SM00502">
    <property type="entry name" value="BBC"/>
    <property type="match status" value="1"/>
</dbReference>
<evidence type="ECO:0000256" key="14">
    <source>
        <dbReference type="ARBA" id="ARBA00022741"/>
    </source>
</evidence>
<dbReference type="SUPFAM" id="SSF52540">
    <property type="entry name" value="P-loop containing nucleoside triphosphate hydrolases"/>
    <property type="match status" value="1"/>
</dbReference>
<dbReference type="FunFam" id="3.30.40.10:FF:000130">
    <property type="entry name" value="E3 ubiquitin-protein ligase TRIM23"/>
    <property type="match status" value="1"/>
</dbReference>
<evidence type="ECO:0000256" key="9">
    <source>
        <dbReference type="ARBA" id="ARBA00012483"/>
    </source>
</evidence>
<comment type="pathway">
    <text evidence="7">Protein modification; protein ubiquitination.</text>
</comment>
<dbReference type="EC" id="2.3.2.27" evidence="9"/>
<evidence type="ECO:0000259" key="37">
    <source>
        <dbReference type="PROSITE" id="PS50089"/>
    </source>
</evidence>
<comment type="function">
    <text evidence="25">Acts as an E3 ubiquitin-protein ligase. Plays an essential role in autophagy activation during viral infection. Mechanistically, activates TANK-binding kinase 1/TBK1 by facilitating its dimerization and ability to phosphorylate the selective autophagy receptor SQSTM1. In order to achieve this function, TRIM23 mediates 'Lys-27'-linked auto-ubiquitination of its ADP-ribosylation factor (ARF) domain to induce its GTPase activity and its recruitment to autophagosomes.</text>
</comment>
<evidence type="ECO:0000256" key="36">
    <source>
        <dbReference type="SAM" id="Coils"/>
    </source>
</evidence>
<evidence type="ECO:0000256" key="33">
    <source>
        <dbReference type="PIRSR" id="PIRSR606689-1"/>
    </source>
</evidence>
<dbReference type="SMART" id="SM00336">
    <property type="entry name" value="BBOX"/>
    <property type="match status" value="2"/>
</dbReference>
<dbReference type="Ensembl" id="ENSLLET00000005354.1">
    <property type="protein sequence ID" value="ENSLLEP00000005129.1"/>
    <property type="gene ID" value="ENSLLEG00000003247.1"/>
</dbReference>
<evidence type="ECO:0000256" key="20">
    <source>
        <dbReference type="ARBA" id="ARBA00023134"/>
    </source>
</evidence>
<dbReference type="InterPro" id="IPR005225">
    <property type="entry name" value="Small_GTP-bd"/>
</dbReference>
<dbReference type="Proteomes" id="UP000694569">
    <property type="component" value="Unplaced"/>
</dbReference>
<dbReference type="SUPFAM" id="SSF57845">
    <property type="entry name" value="B-box zinc-binding domain"/>
    <property type="match status" value="1"/>
</dbReference>
<feature type="domain" description="RING-type" evidence="37">
    <location>
        <begin position="40"/>
        <end position="85"/>
    </location>
</feature>
<evidence type="ECO:0000256" key="27">
    <source>
        <dbReference type="ARBA" id="ARBA00062428"/>
    </source>
</evidence>
<dbReference type="InterPro" id="IPR027417">
    <property type="entry name" value="P-loop_NTPase"/>
</dbReference>
<dbReference type="GO" id="GO:0000775">
    <property type="term" value="C:chromosome, centromeric region"/>
    <property type="evidence" value="ECO:0007669"/>
    <property type="project" value="UniProtKB-SubCell"/>
</dbReference>
<evidence type="ECO:0000256" key="15">
    <source>
        <dbReference type="ARBA" id="ARBA00022771"/>
    </source>
</evidence>
<evidence type="ECO:0000256" key="23">
    <source>
        <dbReference type="ARBA" id="ARBA00023242"/>
    </source>
</evidence>
<keyword evidence="12" id="KW-0808">Transferase</keyword>
<evidence type="ECO:0000256" key="2">
    <source>
        <dbReference type="ARBA" id="ARBA00004123"/>
    </source>
</evidence>
<evidence type="ECO:0000256" key="34">
    <source>
        <dbReference type="PIRSR" id="PIRSR606689-2"/>
    </source>
</evidence>
<evidence type="ECO:0000256" key="25">
    <source>
        <dbReference type="ARBA" id="ARBA00057906"/>
    </source>
</evidence>
<dbReference type="GO" id="GO:0008270">
    <property type="term" value="F:zinc ion binding"/>
    <property type="evidence" value="ECO:0007669"/>
    <property type="project" value="UniProtKB-KW"/>
</dbReference>
<sequence length="813" mass="92124">MAVASAAAAAVNRHGAAGRMEGVGRQNRAGPGGAVKVLECGVCEDVFSLQGDKVPRLLLCGHTVCHDCLTRLPLHGRAIRCPFDRQGTELGDSGVWGLKKNFALLELLERLQNGASGQCGSSEEAVGGSGESIVRCDEDETHVASVYCTVCATHLCANCSLHTHSTKTLAKHRRVPLADKPYEKTLCSQHQVHAIEFVCLEDGCKTGPLMCCVCKEYGKHQGHKHVVLESEASQIRASILDMAHCIRSFTEEISEYSRKLTGIVQQIEGGEQIVEDGIGMAHTEHVPGTAENARSCVRAYFSDLHETLCRQEEMALSVVDAHVREQLIWLRQQQENMTILLSEVSTACLHCEKALQQDDCRVVLAKQEITRLLETLQKQQQQFTELADHIQLDASIPVTFTKDNRVHIGPKMEIRVVTLGLDSAGKTTILFKLKQDEFMQPIPTIGFNVETVEYKNLKFTIWDVGGKHKLRPLWKHYYLNTQAVVFVIDSSHRDRVTEAHSELAKLLTEKELRDALLLIFANKQDQQDELLKEAEELARHMSKYQHDLPPSLPSNSENLENAKEDLVQDCEYVWEKMQECQSRLQLRGSETLPESESDIQLHILMMQVKALSAEYEQWQKRTPEIISRNQDVLLAVGKEELEKTDRELEMLLSTVQAKNIELKKELEREEQWLEEQESVVKTLTTRLEKMKTQTNDLSDKSVSQDLASKVMKVRAYRKELLTSLGSFLEEHFPLPEKQSKKKRGVSAEPAVEWLTVHEIFETLINKIMASPHNPYIVIDQRFWPPYIELLLRYGIALRHPEDNNKIRMEAFHQ</sequence>
<keyword evidence="24" id="KW-0137">Centromere</keyword>
<dbReference type="Gene3D" id="3.30.40.10">
    <property type="entry name" value="Zinc/RING finger domain, C3HC4 (zinc finger)"/>
    <property type="match status" value="1"/>
</dbReference>
<dbReference type="AlphaFoldDB" id="A0A8C5LYG1"/>
<evidence type="ECO:0000256" key="13">
    <source>
        <dbReference type="ARBA" id="ARBA00022723"/>
    </source>
</evidence>
<evidence type="ECO:0000256" key="35">
    <source>
        <dbReference type="PROSITE-ProRule" id="PRU00024"/>
    </source>
</evidence>
<evidence type="ECO:0000256" key="22">
    <source>
        <dbReference type="ARBA" id="ARBA00023228"/>
    </source>
</evidence>
<keyword evidence="15 35" id="KW-0863">Zinc-finger</keyword>
<evidence type="ECO:0000313" key="40">
    <source>
        <dbReference type="Proteomes" id="UP000694569"/>
    </source>
</evidence>
<keyword evidence="40" id="KW-1185">Reference proteome</keyword>
<dbReference type="PANTHER" id="PTHR14401">
    <property type="entry name" value="CENTROMERE PROTEIN K"/>
    <property type="match status" value="1"/>
</dbReference>
<dbReference type="PROSITE" id="PS50119">
    <property type="entry name" value="ZF_BBOX"/>
    <property type="match status" value="1"/>
</dbReference>
<feature type="binding site" evidence="34">
    <location>
        <position position="427"/>
    </location>
    <ligand>
        <name>Mg(2+)</name>
        <dbReference type="ChEBI" id="CHEBI:18420"/>
    </ligand>
</feature>
<dbReference type="CDD" id="cd16645">
    <property type="entry name" value="mRING-HC-C3HC3D_TRIM23_C-IX"/>
    <property type="match status" value="1"/>
</dbReference>
<evidence type="ECO:0000313" key="39">
    <source>
        <dbReference type="Ensembl" id="ENSLLEP00000005129.1"/>
    </source>
</evidence>
<evidence type="ECO:0000256" key="24">
    <source>
        <dbReference type="ARBA" id="ARBA00023328"/>
    </source>
</evidence>
<keyword evidence="17" id="KW-0862">Zinc</keyword>
<comment type="catalytic activity">
    <reaction evidence="1">
        <text>S-ubiquitinyl-[E2 ubiquitin-conjugating enzyme]-L-cysteine + [acceptor protein]-L-lysine = [E2 ubiquitin-conjugating enzyme]-L-cysteine + N(6)-ubiquitinyl-[acceptor protein]-L-lysine.</text>
        <dbReference type="EC" id="2.3.2.27"/>
    </reaction>
</comment>
<keyword evidence="16" id="KW-0833">Ubl conjugation pathway</keyword>
<evidence type="ECO:0000256" key="16">
    <source>
        <dbReference type="ARBA" id="ARBA00022786"/>
    </source>
</evidence>
<evidence type="ECO:0000256" key="7">
    <source>
        <dbReference type="ARBA" id="ARBA00004906"/>
    </source>
</evidence>
<evidence type="ECO:0000256" key="28">
    <source>
        <dbReference type="ARBA" id="ARBA00072862"/>
    </source>
</evidence>
<dbReference type="PANTHER" id="PTHR14401:SF6">
    <property type="entry name" value="CENTROMERE PROTEIN K"/>
    <property type="match status" value="1"/>
</dbReference>
<keyword evidence="13 34" id="KW-0479">Metal-binding</keyword>
<gene>
    <name evidence="39" type="primary">TRIM23</name>
</gene>
<evidence type="ECO:0000256" key="29">
    <source>
        <dbReference type="ARBA" id="ARBA00075959"/>
    </source>
</evidence>
<dbReference type="FunFam" id="3.40.50.300:FF:000486">
    <property type="entry name" value="E3 ubiquitin-protein ligase TRIM23"/>
    <property type="match status" value="1"/>
</dbReference>
<dbReference type="GeneTree" id="ENSGT00940000158562"/>